<evidence type="ECO:0000313" key="3">
    <source>
        <dbReference type="Proteomes" id="UP000242957"/>
    </source>
</evidence>
<dbReference type="EMBL" id="FNIJ01000014">
    <property type="protein sequence ID" value="SDO70056.1"/>
    <property type="molecule type" value="Genomic_DNA"/>
</dbReference>
<sequence>MPCPISREDHWIETPHGRMFARRWRPDADVAGHEPIVLFHDSLGCVELWRDFPEQLAAATQRDVIAYDRLGFGHSDRYSGGWSADFIRAEAERFFPLLREQLDIASFIAFGHSVGGAMAATCAALYPQACRALVTESAQAFVEDRTLDGIRQARDEFAQPGQMARLEKYHGDKAGWVLAAWTETWLSGEFADWTLERMVPAVDCPLLVIHGAEDEYGSLVHPQRIAALAAGRRESLILQDCHHVPHREMAERVLEAVTRFIGA</sequence>
<organism evidence="2 3">
    <name type="scientific">Pseudomonas jinjuensis</name>
    <dbReference type="NCBI Taxonomy" id="198616"/>
    <lineage>
        <taxon>Bacteria</taxon>
        <taxon>Pseudomonadati</taxon>
        <taxon>Pseudomonadota</taxon>
        <taxon>Gammaproteobacteria</taxon>
        <taxon>Pseudomonadales</taxon>
        <taxon>Pseudomonadaceae</taxon>
        <taxon>Pseudomonas</taxon>
    </lineage>
</organism>
<dbReference type="PRINTS" id="PR00111">
    <property type="entry name" value="ABHYDROLASE"/>
</dbReference>
<name>A0A1H0LPY4_9PSED</name>
<accession>A0A1H0LPY4</accession>
<protein>
    <submittedName>
        <fullName evidence="2">Pimeloyl-ACP methyl ester carboxylesterase</fullName>
    </submittedName>
</protein>
<evidence type="ECO:0000313" key="2">
    <source>
        <dbReference type="EMBL" id="SDO70056.1"/>
    </source>
</evidence>
<dbReference type="Gene3D" id="3.40.50.1820">
    <property type="entry name" value="alpha/beta hydrolase"/>
    <property type="match status" value="1"/>
</dbReference>
<dbReference type="InterPro" id="IPR000073">
    <property type="entry name" value="AB_hydrolase_1"/>
</dbReference>
<dbReference type="InterPro" id="IPR029058">
    <property type="entry name" value="AB_hydrolase_fold"/>
</dbReference>
<dbReference type="STRING" id="198616.SAMN05216193_114143"/>
<dbReference type="PANTHER" id="PTHR43689:SF8">
    <property type="entry name" value="ALPHA_BETA-HYDROLASES SUPERFAMILY PROTEIN"/>
    <property type="match status" value="1"/>
</dbReference>
<evidence type="ECO:0000259" key="1">
    <source>
        <dbReference type="Pfam" id="PF00561"/>
    </source>
</evidence>
<proteinExistence type="predicted"/>
<feature type="domain" description="AB hydrolase-1" evidence="1">
    <location>
        <begin position="35"/>
        <end position="157"/>
    </location>
</feature>
<dbReference type="Proteomes" id="UP000242957">
    <property type="component" value="Unassembled WGS sequence"/>
</dbReference>
<keyword evidence="3" id="KW-1185">Reference proteome</keyword>
<dbReference type="AlphaFoldDB" id="A0A1H0LPY4"/>
<dbReference type="PANTHER" id="PTHR43689">
    <property type="entry name" value="HYDROLASE"/>
    <property type="match status" value="1"/>
</dbReference>
<dbReference type="SUPFAM" id="SSF53474">
    <property type="entry name" value="alpha/beta-Hydrolases"/>
    <property type="match status" value="1"/>
</dbReference>
<dbReference type="OrthoDB" id="9779853at2"/>
<gene>
    <name evidence="2" type="ORF">SAMN05216193_114143</name>
</gene>
<dbReference type="Pfam" id="PF00561">
    <property type="entry name" value="Abhydrolase_1"/>
    <property type="match status" value="1"/>
</dbReference>
<reference evidence="3" key="1">
    <citation type="submission" date="2016-10" db="EMBL/GenBank/DDBJ databases">
        <authorList>
            <person name="Varghese N."/>
            <person name="Submissions S."/>
        </authorList>
    </citation>
    <scope>NUCLEOTIDE SEQUENCE [LARGE SCALE GENOMIC DNA]</scope>
    <source>
        <strain evidence="3">JCM 21621</strain>
    </source>
</reference>
<dbReference type="RefSeq" id="WP_084312371.1">
    <property type="nucleotide sequence ID" value="NZ_FNIJ01000014.1"/>
</dbReference>